<dbReference type="Proteomes" id="UP000479293">
    <property type="component" value="Unassembled WGS sequence"/>
</dbReference>
<keyword evidence="2" id="KW-1185">Reference proteome</keyword>
<accession>A0A7C9FZJ5</accession>
<gene>
    <name evidence="1" type="primary">ytxJ</name>
    <name evidence="1" type="ORF">GBK04_17015</name>
</gene>
<dbReference type="RefSeq" id="WP_152761700.1">
    <property type="nucleotide sequence ID" value="NZ_WHLY01000002.1"/>
</dbReference>
<sequence length="117" mass="13279">MNWNPLTDEAQLETIRQESYLHPVMIFKHSTRCSISSTALARIQRSWNEAEAGDMVPYYLDLIAYRTLSGRVASEFGVPHQSPQVLLLSKGECVYDASHFEISFAEISQQLESIEAQ</sequence>
<comment type="caution">
    <text evidence="1">The sequence shown here is derived from an EMBL/GenBank/DDBJ whole genome shotgun (WGS) entry which is preliminary data.</text>
</comment>
<evidence type="ECO:0000313" key="1">
    <source>
        <dbReference type="EMBL" id="MPR35008.1"/>
    </source>
</evidence>
<proteinExistence type="predicted"/>
<evidence type="ECO:0000313" key="2">
    <source>
        <dbReference type="Proteomes" id="UP000479293"/>
    </source>
</evidence>
<name>A0A7C9FZJ5_9BACT</name>
<dbReference type="NCBIfam" id="TIGR04019">
    <property type="entry name" value="B_thiol_YtxJ"/>
    <property type="match status" value="1"/>
</dbReference>
<dbReference type="Pfam" id="PF11009">
    <property type="entry name" value="BrxC"/>
    <property type="match status" value="1"/>
</dbReference>
<dbReference type="Gene3D" id="3.40.30.10">
    <property type="entry name" value="Glutaredoxin"/>
    <property type="match status" value="1"/>
</dbReference>
<dbReference type="InterPro" id="IPR022551">
    <property type="entry name" value="BrxC"/>
</dbReference>
<dbReference type="EMBL" id="WHLY01000002">
    <property type="protein sequence ID" value="MPR35008.1"/>
    <property type="molecule type" value="Genomic_DNA"/>
</dbReference>
<reference evidence="1 2" key="1">
    <citation type="submission" date="2019-10" db="EMBL/GenBank/DDBJ databases">
        <title>Draft Genome Sequence of Cytophagaceae sp. SJW1-29.</title>
        <authorList>
            <person name="Choi A."/>
        </authorList>
    </citation>
    <scope>NUCLEOTIDE SEQUENCE [LARGE SCALE GENOMIC DNA]</scope>
    <source>
        <strain evidence="1 2">SJW1-29</strain>
    </source>
</reference>
<protein>
    <submittedName>
        <fullName evidence="1">Bacillithiol system redox-active protein YtxJ</fullName>
    </submittedName>
</protein>
<organism evidence="1 2">
    <name type="scientific">Salmonirosea aquatica</name>
    <dbReference type="NCBI Taxonomy" id="2654236"/>
    <lineage>
        <taxon>Bacteria</taxon>
        <taxon>Pseudomonadati</taxon>
        <taxon>Bacteroidota</taxon>
        <taxon>Cytophagia</taxon>
        <taxon>Cytophagales</taxon>
        <taxon>Spirosomataceae</taxon>
        <taxon>Salmonirosea</taxon>
    </lineage>
</organism>
<dbReference type="AlphaFoldDB" id="A0A7C9FZJ5"/>